<dbReference type="InterPro" id="IPR008775">
    <property type="entry name" value="Phytyl_CoA_dOase-like"/>
</dbReference>
<dbReference type="AlphaFoldDB" id="A0A3M7G918"/>
<dbReference type="EMBL" id="QWIQ01000272">
    <property type="protein sequence ID" value="RMY97131.1"/>
    <property type="molecule type" value="Genomic_DNA"/>
</dbReference>
<protein>
    <recommendedName>
        <fullName evidence="3">Phytanoyl-CoA dioxygenase</fullName>
    </recommendedName>
</protein>
<reference evidence="1 2" key="1">
    <citation type="journal article" date="2018" name="BMC Genomics">
        <title>Genomic evidence for intraspecific hybridization in a clonal and extremely halotolerant yeast.</title>
        <authorList>
            <person name="Gostincar C."/>
            <person name="Stajich J.E."/>
            <person name="Zupancic J."/>
            <person name="Zalar P."/>
            <person name="Gunde-Cimerman N."/>
        </authorList>
    </citation>
    <scope>NUCLEOTIDE SEQUENCE [LARGE SCALE GENOMIC DNA]</scope>
    <source>
        <strain evidence="1 2">EXF-171</strain>
    </source>
</reference>
<dbReference type="VEuPathDB" id="FungiDB:BTJ68_12875"/>
<dbReference type="Gene3D" id="2.60.120.620">
    <property type="entry name" value="q2cbj1_9rhob like domain"/>
    <property type="match status" value="1"/>
</dbReference>
<evidence type="ECO:0008006" key="3">
    <source>
        <dbReference type="Google" id="ProtNLM"/>
    </source>
</evidence>
<dbReference type="PANTHER" id="PTHR40470:SF1">
    <property type="entry name" value="PHYTANOYL-COA DIOXYGENASE FAMILY PROTEIN (AFU_ORTHOLOGUE AFUA_2G15850)"/>
    <property type="match status" value="1"/>
</dbReference>
<gene>
    <name evidence="1" type="ORF">D0862_08207</name>
</gene>
<organism evidence="1 2">
    <name type="scientific">Hortaea werneckii</name>
    <name type="common">Black yeast</name>
    <name type="synonym">Cladosporium werneckii</name>
    <dbReference type="NCBI Taxonomy" id="91943"/>
    <lineage>
        <taxon>Eukaryota</taxon>
        <taxon>Fungi</taxon>
        <taxon>Dikarya</taxon>
        <taxon>Ascomycota</taxon>
        <taxon>Pezizomycotina</taxon>
        <taxon>Dothideomycetes</taxon>
        <taxon>Dothideomycetidae</taxon>
        <taxon>Mycosphaerellales</taxon>
        <taxon>Teratosphaeriaceae</taxon>
        <taxon>Hortaea</taxon>
    </lineage>
</organism>
<comment type="caution">
    <text evidence="1">The sequence shown here is derived from an EMBL/GenBank/DDBJ whole genome shotgun (WGS) entry which is preliminary data.</text>
</comment>
<sequence length="339" mass="37632">MTNQNASFHVTIPPTPLSVSSLSFTPRQLINNPIDNRNNSSVMIMNIPSGEALRGALDQDGFVRVPGAFPPQDVENFRAAARRATARARAGEWPYVRTVPKQFPPWPVSEVSANGIWGVQHLLHPSMPAEDRQVFAASYFGEPMMQAVEAILNCSRADLVMELYNMLVCPPRDFALRWHRDDIGPDVSAEKELERLKEPLVHAQWNLALYSDASLVVVPGSHKRARTEMERTADPFEDDMPGQMFVKMEPGDIVFYNNNILHRGVYDSKTERMTLHGTMGLTGTDSARARNILQHGIGAWAGQCDFSDLPDGMAEQASAMQKRLMHMGNGADVGFSQAD</sequence>
<evidence type="ECO:0000313" key="2">
    <source>
        <dbReference type="Proteomes" id="UP000281468"/>
    </source>
</evidence>
<dbReference type="SUPFAM" id="SSF51197">
    <property type="entry name" value="Clavaminate synthase-like"/>
    <property type="match status" value="1"/>
</dbReference>
<dbReference type="Pfam" id="PF05721">
    <property type="entry name" value="PhyH"/>
    <property type="match status" value="1"/>
</dbReference>
<accession>A0A3M7G918</accession>
<evidence type="ECO:0000313" key="1">
    <source>
        <dbReference type="EMBL" id="RMY97131.1"/>
    </source>
</evidence>
<dbReference type="Proteomes" id="UP000281468">
    <property type="component" value="Unassembled WGS sequence"/>
</dbReference>
<dbReference type="PANTHER" id="PTHR40470">
    <property type="entry name" value="PHYTANOYL-COA DIOXYGENASE FAMILY PROTEIN (AFU_ORTHOLOGUE AFUA_2G15850)"/>
    <property type="match status" value="1"/>
</dbReference>
<proteinExistence type="predicted"/>
<name>A0A3M7G918_HORWE</name>